<sequence>MGGGEFENSSTKETVVKSSGSQSTGCFSCGLLDHWADSCPLKDSSCFSCSTSRVVRTSRKPHSWGQKLLSCPNCNSFQWVKDVVKMLMLMEPRNLVNDGIKSGIEPRNLVNDGVKSAIEPRKLQFEDGGSSSVVRKGKAKVRLEVEVDNLCEGFEAKVTVKGVVSSDKNQM</sequence>
<evidence type="ECO:0000256" key="1">
    <source>
        <dbReference type="SAM" id="MobiDB-lite"/>
    </source>
</evidence>
<dbReference type="Gene3D" id="4.10.60.10">
    <property type="entry name" value="Zinc finger, CCHC-type"/>
    <property type="match status" value="1"/>
</dbReference>
<accession>A0A835HAL7</accession>
<feature type="region of interest" description="Disordered" evidence="1">
    <location>
        <begin position="1"/>
        <end position="23"/>
    </location>
</feature>
<name>A0A835HAL7_9MAGN</name>
<gene>
    <name evidence="2" type="ORF">IFM89_035752</name>
</gene>
<protein>
    <submittedName>
        <fullName evidence="2">Uncharacterized protein</fullName>
    </submittedName>
</protein>
<reference evidence="2 3" key="1">
    <citation type="submission" date="2020-10" db="EMBL/GenBank/DDBJ databases">
        <title>The Coptis chinensis genome and diversification of protoberbering-type alkaloids.</title>
        <authorList>
            <person name="Wang B."/>
            <person name="Shu S."/>
            <person name="Song C."/>
            <person name="Liu Y."/>
        </authorList>
    </citation>
    <scope>NUCLEOTIDE SEQUENCE [LARGE SCALE GENOMIC DNA]</scope>
    <source>
        <strain evidence="2">HL-2020</strain>
        <tissue evidence="2">Leaf</tissue>
    </source>
</reference>
<organism evidence="2 3">
    <name type="scientific">Coptis chinensis</name>
    <dbReference type="NCBI Taxonomy" id="261450"/>
    <lineage>
        <taxon>Eukaryota</taxon>
        <taxon>Viridiplantae</taxon>
        <taxon>Streptophyta</taxon>
        <taxon>Embryophyta</taxon>
        <taxon>Tracheophyta</taxon>
        <taxon>Spermatophyta</taxon>
        <taxon>Magnoliopsida</taxon>
        <taxon>Ranunculales</taxon>
        <taxon>Ranunculaceae</taxon>
        <taxon>Coptidoideae</taxon>
        <taxon>Coptis</taxon>
    </lineage>
</organism>
<feature type="compositionally biased region" description="Polar residues" evidence="1">
    <location>
        <begin position="7"/>
        <end position="23"/>
    </location>
</feature>
<dbReference type="OrthoDB" id="2006307at2759"/>
<proteinExistence type="predicted"/>
<comment type="caution">
    <text evidence="2">The sequence shown here is derived from an EMBL/GenBank/DDBJ whole genome shotgun (WGS) entry which is preliminary data.</text>
</comment>
<evidence type="ECO:0000313" key="2">
    <source>
        <dbReference type="EMBL" id="KAF9594979.1"/>
    </source>
</evidence>
<evidence type="ECO:0000313" key="3">
    <source>
        <dbReference type="Proteomes" id="UP000631114"/>
    </source>
</evidence>
<dbReference type="Proteomes" id="UP000631114">
    <property type="component" value="Unassembled WGS sequence"/>
</dbReference>
<dbReference type="EMBL" id="JADFTS010000008">
    <property type="protein sequence ID" value="KAF9594979.1"/>
    <property type="molecule type" value="Genomic_DNA"/>
</dbReference>
<keyword evidence="3" id="KW-1185">Reference proteome</keyword>
<dbReference type="AlphaFoldDB" id="A0A835HAL7"/>